<feature type="region of interest" description="Disordered" evidence="4">
    <location>
        <begin position="149"/>
        <end position="175"/>
    </location>
</feature>
<dbReference type="SUPFAM" id="SSF53187">
    <property type="entry name" value="Zn-dependent exopeptidases"/>
    <property type="match status" value="1"/>
</dbReference>
<dbReference type="CDD" id="cd02696">
    <property type="entry name" value="MurNAc-LAA"/>
    <property type="match status" value="1"/>
</dbReference>
<dbReference type="GO" id="GO:0008745">
    <property type="term" value="F:N-acetylmuramoyl-L-alanine amidase activity"/>
    <property type="evidence" value="ECO:0007669"/>
    <property type="project" value="UniProtKB-EC"/>
</dbReference>
<evidence type="ECO:0000256" key="4">
    <source>
        <dbReference type="SAM" id="MobiDB-lite"/>
    </source>
</evidence>
<evidence type="ECO:0000256" key="2">
    <source>
        <dbReference type="ARBA" id="ARBA00011901"/>
    </source>
</evidence>
<dbReference type="PATRIC" id="fig|1029756.8.peg.1097"/>
<dbReference type="GO" id="GO:0030288">
    <property type="term" value="C:outer membrane-bounded periplasmic space"/>
    <property type="evidence" value="ECO:0007669"/>
    <property type="project" value="TreeGrafter"/>
</dbReference>
<protein>
    <recommendedName>
        <fullName evidence="2">N-acetylmuramoyl-L-alanine amidase</fullName>
        <ecNumber evidence="2">3.5.1.28</ecNumber>
    </recommendedName>
</protein>
<keyword evidence="3 7" id="KW-0378">Hydrolase</keyword>
<dbReference type="EC" id="3.5.1.28" evidence="2"/>
<dbReference type="EMBL" id="CP006912">
    <property type="protein sequence ID" value="AHB47914.1"/>
    <property type="molecule type" value="Genomic_DNA"/>
</dbReference>
<dbReference type="AlphaFoldDB" id="V5SD86"/>
<feature type="chain" id="PRO_5004740721" description="N-acetylmuramoyl-L-alanine amidase" evidence="5">
    <location>
        <begin position="32"/>
        <end position="418"/>
    </location>
</feature>
<dbReference type="InterPro" id="IPR050695">
    <property type="entry name" value="N-acetylmuramoyl_amidase_3"/>
</dbReference>
<dbReference type="InterPro" id="IPR002508">
    <property type="entry name" value="MurNAc-LAA_cat"/>
</dbReference>
<dbReference type="SMART" id="SM00646">
    <property type="entry name" value="Ami_3"/>
    <property type="match status" value="1"/>
</dbReference>
<reference evidence="7 8" key="1">
    <citation type="journal article" date="2014" name="Genome Announc.">
        <title>Complete Genome Sequence of Hyphomicrobium nitrativorans Strain NL23, a Denitrifying Bacterium Isolated from Biofilm of a Methanol-Fed Denitrification System Treating Seawater at the Montreal Biodome.</title>
        <authorList>
            <person name="Martineau C."/>
            <person name="Villeneuve C."/>
            <person name="Mauffrey F."/>
            <person name="Villemur R."/>
        </authorList>
    </citation>
    <scope>NUCLEOTIDE SEQUENCE [LARGE SCALE GENOMIC DNA]</scope>
    <source>
        <strain evidence="7">NL23</strain>
    </source>
</reference>
<evidence type="ECO:0000313" key="7">
    <source>
        <dbReference type="EMBL" id="AHB47914.1"/>
    </source>
</evidence>
<organism evidence="7 8">
    <name type="scientific">Hyphomicrobium nitrativorans NL23</name>
    <dbReference type="NCBI Taxonomy" id="1029756"/>
    <lineage>
        <taxon>Bacteria</taxon>
        <taxon>Pseudomonadati</taxon>
        <taxon>Pseudomonadota</taxon>
        <taxon>Alphaproteobacteria</taxon>
        <taxon>Hyphomicrobiales</taxon>
        <taxon>Hyphomicrobiaceae</taxon>
        <taxon>Hyphomicrobium</taxon>
    </lineage>
</organism>
<keyword evidence="5" id="KW-0732">Signal</keyword>
<dbReference type="Pfam" id="PF01520">
    <property type="entry name" value="Amidase_3"/>
    <property type="match status" value="1"/>
</dbReference>
<accession>V5SD86</accession>
<dbReference type="PANTHER" id="PTHR30404:SF0">
    <property type="entry name" value="N-ACETYLMURAMOYL-L-ALANINE AMIDASE AMIC"/>
    <property type="match status" value="1"/>
</dbReference>
<sequence>MGTRIGSLILKGAILLLAMLMHAWLHGAARAAPEATATAAHLSGNKTRTTFRLDLTAGVTAEIFTLANPYRVIVDLPDVSFRLPDGTGQTGHGLVAAFRYGLFAERKARVVIDTAGPVRIERAAMTAAPRSDGIVFTFDMVTTAPESFGAGTGAGKGAEAERKAPPSDAAAMPPEKTLQRDKAVIMIDPGHGGIDGGAVSASNVLEKDVVLAVAKQLGKQLGTTGRYDVRMTRASDVFISLDQRVNLSLEQGVDLFISLHADSLAEDRGARAIRGATIYTLSERASDEHARRMAEKENASDLVAGLKAPDIEEDEQVTGILIDLMKRETANFSADFSNTLVNKMKRKVALSRVPQRAAAFKVLKQTHAPSVLIELGYLSHPEDEKLLNSPDWHKQVASSIASAVDAYFAKRTATTGAP</sequence>
<name>V5SD86_9HYPH</name>
<dbReference type="GO" id="GO:0009253">
    <property type="term" value="P:peptidoglycan catabolic process"/>
    <property type="evidence" value="ECO:0007669"/>
    <property type="project" value="InterPro"/>
</dbReference>
<evidence type="ECO:0000256" key="5">
    <source>
        <dbReference type="SAM" id="SignalP"/>
    </source>
</evidence>
<keyword evidence="8" id="KW-1185">Reference proteome</keyword>
<dbReference type="Proteomes" id="UP000018542">
    <property type="component" value="Chromosome"/>
</dbReference>
<dbReference type="Pfam" id="PF11741">
    <property type="entry name" value="AMIN"/>
    <property type="match status" value="1"/>
</dbReference>
<dbReference type="HOGENOM" id="CLU_014322_2_1_5"/>
<dbReference type="STRING" id="1029756.W911_05205"/>
<feature type="domain" description="MurNAc-LAA" evidence="6">
    <location>
        <begin position="245"/>
        <end position="405"/>
    </location>
</feature>
<comment type="catalytic activity">
    <reaction evidence="1">
        <text>Hydrolyzes the link between N-acetylmuramoyl residues and L-amino acid residues in certain cell-wall glycopeptides.</text>
        <dbReference type="EC" id="3.5.1.28"/>
    </reaction>
</comment>
<dbReference type="Gene3D" id="2.60.40.3500">
    <property type="match status" value="1"/>
</dbReference>
<dbReference type="KEGG" id="hni:W911_05205"/>
<evidence type="ECO:0000256" key="3">
    <source>
        <dbReference type="ARBA" id="ARBA00022801"/>
    </source>
</evidence>
<evidence type="ECO:0000313" key="8">
    <source>
        <dbReference type="Proteomes" id="UP000018542"/>
    </source>
</evidence>
<evidence type="ECO:0000256" key="1">
    <source>
        <dbReference type="ARBA" id="ARBA00001561"/>
    </source>
</evidence>
<evidence type="ECO:0000259" key="6">
    <source>
        <dbReference type="SMART" id="SM00646"/>
    </source>
</evidence>
<dbReference type="InterPro" id="IPR021731">
    <property type="entry name" value="AMIN_dom"/>
</dbReference>
<dbReference type="Gene3D" id="3.40.630.40">
    <property type="entry name" value="Zn-dependent exopeptidases"/>
    <property type="match status" value="1"/>
</dbReference>
<gene>
    <name evidence="7" type="ORF">W911_05205</name>
</gene>
<dbReference type="PANTHER" id="PTHR30404">
    <property type="entry name" value="N-ACETYLMURAMOYL-L-ALANINE AMIDASE"/>
    <property type="match status" value="1"/>
</dbReference>
<proteinExistence type="predicted"/>
<feature type="signal peptide" evidence="5">
    <location>
        <begin position="1"/>
        <end position="31"/>
    </location>
</feature>